<keyword evidence="4" id="KW-0720">Serine protease</keyword>
<protein>
    <recommendedName>
        <fullName evidence="5">Peptidase S49 domain-containing protein</fullName>
    </recommendedName>
</protein>
<dbReference type="EMBL" id="CAUYUE010000009">
    <property type="protein sequence ID" value="CAK0783818.1"/>
    <property type="molecule type" value="Genomic_DNA"/>
</dbReference>
<evidence type="ECO:0000256" key="2">
    <source>
        <dbReference type="ARBA" id="ARBA00022670"/>
    </source>
</evidence>
<evidence type="ECO:0000313" key="7">
    <source>
        <dbReference type="Proteomes" id="UP001314263"/>
    </source>
</evidence>
<dbReference type="InterPro" id="IPR029045">
    <property type="entry name" value="ClpP/crotonase-like_dom_sf"/>
</dbReference>
<dbReference type="SUPFAM" id="SSF52096">
    <property type="entry name" value="ClpP/crotonase"/>
    <property type="match status" value="1"/>
</dbReference>
<comment type="caution">
    <text evidence="6">The sequence shown here is derived from an EMBL/GenBank/DDBJ whole genome shotgun (WGS) entry which is preliminary data.</text>
</comment>
<feature type="domain" description="Peptidase S49" evidence="5">
    <location>
        <begin position="96"/>
        <end position="172"/>
    </location>
</feature>
<dbReference type="PANTHER" id="PTHR42987">
    <property type="entry name" value="PEPTIDASE S49"/>
    <property type="match status" value="1"/>
</dbReference>
<gene>
    <name evidence="6" type="ORF">CVIRNUC_007018</name>
</gene>
<dbReference type="InterPro" id="IPR047272">
    <property type="entry name" value="S49_SppA_C"/>
</dbReference>
<evidence type="ECO:0000259" key="5">
    <source>
        <dbReference type="Pfam" id="PF01343"/>
    </source>
</evidence>
<evidence type="ECO:0000256" key="1">
    <source>
        <dbReference type="ARBA" id="ARBA00008683"/>
    </source>
</evidence>
<comment type="similarity">
    <text evidence="1">Belongs to the peptidase S49 family.</text>
</comment>
<name>A0AAV1I9C8_9CHLO</name>
<dbReference type="GO" id="GO:0006508">
    <property type="term" value="P:proteolysis"/>
    <property type="evidence" value="ECO:0007669"/>
    <property type="project" value="UniProtKB-KW"/>
</dbReference>
<dbReference type="Pfam" id="PF01343">
    <property type="entry name" value="Peptidase_S49"/>
    <property type="match status" value="1"/>
</dbReference>
<sequence length="176" mass="19134">MLNSLARRLFLGRGNATAPIVNVVRMEGIIASSRGARGPQARRIISLERVEKWLKRAFMPGMSTFRPSAVAVIITSPGGSAAQSELIHQRIRSLAKQTGTPVITFAEDVAASGGYWLMCAGDEMASTATSLVGSIGVITSGFGLHKVLEKYEIERRVFTAGKYKDQLDPFRKVPHF</sequence>
<dbReference type="Proteomes" id="UP001314263">
    <property type="component" value="Unassembled WGS sequence"/>
</dbReference>
<dbReference type="PANTHER" id="PTHR42987:SF8">
    <property type="entry name" value="PROTEINASE"/>
    <property type="match status" value="1"/>
</dbReference>
<dbReference type="AlphaFoldDB" id="A0AAV1I9C8"/>
<proteinExistence type="inferred from homology"/>
<dbReference type="GO" id="GO:0008236">
    <property type="term" value="F:serine-type peptidase activity"/>
    <property type="evidence" value="ECO:0007669"/>
    <property type="project" value="UniProtKB-KW"/>
</dbReference>
<organism evidence="6 7">
    <name type="scientific">Coccomyxa viridis</name>
    <dbReference type="NCBI Taxonomy" id="1274662"/>
    <lineage>
        <taxon>Eukaryota</taxon>
        <taxon>Viridiplantae</taxon>
        <taxon>Chlorophyta</taxon>
        <taxon>core chlorophytes</taxon>
        <taxon>Trebouxiophyceae</taxon>
        <taxon>Trebouxiophyceae incertae sedis</taxon>
        <taxon>Coccomyxaceae</taxon>
        <taxon>Coccomyxa</taxon>
    </lineage>
</organism>
<dbReference type="InterPro" id="IPR002142">
    <property type="entry name" value="Peptidase_S49"/>
</dbReference>
<evidence type="ECO:0000256" key="4">
    <source>
        <dbReference type="ARBA" id="ARBA00022825"/>
    </source>
</evidence>
<dbReference type="Gene3D" id="3.90.226.10">
    <property type="entry name" value="2-enoyl-CoA Hydratase, Chain A, domain 1"/>
    <property type="match status" value="1"/>
</dbReference>
<evidence type="ECO:0000256" key="3">
    <source>
        <dbReference type="ARBA" id="ARBA00022801"/>
    </source>
</evidence>
<accession>A0AAV1I9C8</accession>
<keyword evidence="2" id="KW-0645">Protease</keyword>
<reference evidence="6 7" key="1">
    <citation type="submission" date="2023-10" db="EMBL/GenBank/DDBJ databases">
        <authorList>
            <person name="Maclean D."/>
            <person name="Macfadyen A."/>
        </authorList>
    </citation>
    <scope>NUCLEOTIDE SEQUENCE [LARGE SCALE GENOMIC DNA]</scope>
</reference>
<keyword evidence="3" id="KW-0378">Hydrolase</keyword>
<keyword evidence="7" id="KW-1185">Reference proteome</keyword>
<dbReference type="CDD" id="cd07023">
    <property type="entry name" value="S49_Sppa_N_C"/>
    <property type="match status" value="1"/>
</dbReference>
<evidence type="ECO:0000313" key="6">
    <source>
        <dbReference type="EMBL" id="CAK0783818.1"/>
    </source>
</evidence>